<keyword evidence="2" id="KW-1185">Reference proteome</keyword>
<dbReference type="GeneID" id="27726690"/>
<dbReference type="AlphaFoldDB" id="A0A084G2B0"/>
<dbReference type="VEuPathDB" id="FungiDB:SAPIO_CDS7618"/>
<dbReference type="EMBL" id="JOWA01000110">
    <property type="protein sequence ID" value="KEZ41472.1"/>
    <property type="molecule type" value="Genomic_DNA"/>
</dbReference>
<dbReference type="Gene3D" id="2.60.120.620">
    <property type="entry name" value="q2cbj1_9rhob like domain"/>
    <property type="match status" value="1"/>
</dbReference>
<gene>
    <name evidence="1" type="ORF">SAPIO_CDS7618</name>
</gene>
<dbReference type="OrthoDB" id="445007at2759"/>
<proteinExistence type="predicted"/>
<dbReference type="KEGG" id="sapo:SAPIO_CDS7618"/>
<evidence type="ECO:0000313" key="1">
    <source>
        <dbReference type="EMBL" id="KEZ41472.1"/>
    </source>
</evidence>
<organism evidence="1 2">
    <name type="scientific">Pseudallescheria apiosperma</name>
    <name type="common">Scedosporium apiospermum</name>
    <dbReference type="NCBI Taxonomy" id="563466"/>
    <lineage>
        <taxon>Eukaryota</taxon>
        <taxon>Fungi</taxon>
        <taxon>Dikarya</taxon>
        <taxon>Ascomycota</taxon>
        <taxon>Pezizomycotina</taxon>
        <taxon>Sordariomycetes</taxon>
        <taxon>Hypocreomycetidae</taxon>
        <taxon>Microascales</taxon>
        <taxon>Microascaceae</taxon>
        <taxon>Scedosporium</taxon>
    </lineage>
</organism>
<dbReference type="PANTHER" id="PTHR31630">
    <property type="entry name" value="PHYTANOYL-COA DIOXYGENASE-RELATED-RELATED"/>
    <property type="match status" value="1"/>
</dbReference>
<reference evidence="1 2" key="1">
    <citation type="journal article" date="2014" name="Genome Announc.">
        <title>Draft genome sequence of the pathogenic fungus Scedosporium apiospermum.</title>
        <authorList>
            <person name="Vandeputte P."/>
            <person name="Ghamrawi S."/>
            <person name="Rechenmann M."/>
            <person name="Iltis A."/>
            <person name="Giraud S."/>
            <person name="Fleury M."/>
            <person name="Thornton C."/>
            <person name="Delhaes L."/>
            <person name="Meyer W."/>
            <person name="Papon N."/>
            <person name="Bouchara J.P."/>
        </authorList>
    </citation>
    <scope>NUCLEOTIDE SEQUENCE [LARGE SCALE GENOMIC DNA]</scope>
    <source>
        <strain evidence="1 2">IHEM 14462</strain>
    </source>
</reference>
<comment type="caution">
    <text evidence="1">The sequence shown here is derived from an EMBL/GenBank/DDBJ whole genome shotgun (WGS) entry which is preliminary data.</text>
</comment>
<evidence type="ECO:0008006" key="3">
    <source>
        <dbReference type="Google" id="ProtNLM"/>
    </source>
</evidence>
<dbReference type="InterPro" id="IPR008775">
    <property type="entry name" value="Phytyl_CoA_dOase-like"/>
</dbReference>
<accession>A0A084G2B0</accession>
<dbReference type="Pfam" id="PF05721">
    <property type="entry name" value="PhyH"/>
    <property type="match status" value="1"/>
</dbReference>
<dbReference type="RefSeq" id="XP_016641271.1">
    <property type="nucleotide sequence ID" value="XM_016789444.1"/>
</dbReference>
<dbReference type="PANTHER" id="PTHR31630:SF6">
    <property type="entry name" value="PHYTANOYL-COA DIOXYGENASE-RELATED"/>
    <property type="match status" value="1"/>
</dbReference>
<protein>
    <recommendedName>
        <fullName evidence="3">Phytanoyl-dioxygenase</fullName>
    </recommendedName>
</protein>
<sequence>MPSATVLVNNTSGKAPLKTKASLPLNAISKTNGDYLPNSHGVKYDYATTEVGGNTDILDKQASTEFGDWRDEFFRDGYTVVKEAIPRERALDYQRQALEWFGKFPFGFNINDKSTWVNDKLPVMMKGGMILNYCAAHEKWVWEARCERGVIEPFAKLWGTDELLVSFDAVNITLPGRTDVKWAPWPHIDQAPTRKGLACAQGIINLSEAGPRDGGLQLLQGSSKLFEQFFEEHPPKPKDADSPGQLDWYGFSLEDVKWFEDHGCKLIKVDAEPGDVIIWDSRTVHYAKLPESDTVRTIIYATYTPAKLASPNDIALKADLFHRYEATTHWPHCNIFGQGKALRDGNICPGEREEPLEKPQLTDKLLKLAGWRQRLVGLCAVSKTEPYSNSYYWGHDLDGEPDTLWGLEGYHHPVGFFMNHVSSDTFKEEMRLVDEDKLLRNTQGLGSPDYDLHHYDLFSGFVTRENDADAHAEDSFVVVIHYWALNGKRKQLLGALADFADRVTALEKLPPVTIQSFAVLKELNDLNLASVYIR</sequence>
<dbReference type="SUPFAM" id="SSF51197">
    <property type="entry name" value="Clavaminate synthase-like"/>
    <property type="match status" value="1"/>
</dbReference>
<dbReference type="HOGENOM" id="CLU_510129_0_0_1"/>
<name>A0A084G2B0_PSEDA</name>
<evidence type="ECO:0000313" key="2">
    <source>
        <dbReference type="Proteomes" id="UP000028545"/>
    </source>
</evidence>
<dbReference type="Proteomes" id="UP000028545">
    <property type="component" value="Unassembled WGS sequence"/>
</dbReference>